<comment type="caution">
    <text evidence="1">The sequence shown here is derived from an EMBL/GenBank/DDBJ whole genome shotgun (WGS) entry which is preliminary data.</text>
</comment>
<dbReference type="AlphaFoldDB" id="A0A6C2CB24"/>
<protein>
    <submittedName>
        <fullName evidence="1">Accessory Sec system protein Asp2</fullName>
    </submittedName>
</protein>
<dbReference type="SUPFAM" id="SSF53474">
    <property type="entry name" value="alpha/beta-Hydrolases"/>
    <property type="match status" value="1"/>
</dbReference>
<dbReference type="InterPro" id="IPR029058">
    <property type="entry name" value="AB_hydrolase_fold"/>
</dbReference>
<keyword evidence="2" id="KW-1185">Reference proteome</keyword>
<dbReference type="Gene3D" id="3.40.50.1820">
    <property type="entry name" value="alpha/beta hydrolase"/>
    <property type="match status" value="1"/>
</dbReference>
<dbReference type="InterPro" id="IPR022267">
    <property type="entry name" value="Asp2"/>
</dbReference>
<reference evidence="1 2" key="1">
    <citation type="submission" date="2019-01" db="EMBL/GenBank/DDBJ databases">
        <title>Weissella sp. nov., a novel lactic acid bacterium isolated from animal feces.</title>
        <authorList>
            <person name="Wang L.-T."/>
        </authorList>
    </citation>
    <scope>NUCLEOTIDE SEQUENCE [LARGE SCALE GENOMIC DNA]</scope>
    <source>
        <strain evidence="1 2">8H-2</strain>
    </source>
</reference>
<dbReference type="OrthoDB" id="9768578at2"/>
<name>A0A6C2CB24_9LACO</name>
<dbReference type="GO" id="GO:0015031">
    <property type="term" value="P:protein transport"/>
    <property type="evidence" value="ECO:0007669"/>
    <property type="project" value="InterPro"/>
</dbReference>
<dbReference type="Proteomes" id="UP000371977">
    <property type="component" value="Unassembled WGS sequence"/>
</dbReference>
<gene>
    <name evidence="1" type="primary">asp2</name>
    <name evidence="1" type="ORF">ESZ50_01615</name>
</gene>
<evidence type="ECO:0000313" key="1">
    <source>
        <dbReference type="EMBL" id="TYC50659.1"/>
    </source>
</evidence>
<dbReference type="EMBL" id="SDGZ01000006">
    <property type="protein sequence ID" value="TYC50659.1"/>
    <property type="molecule type" value="Genomic_DNA"/>
</dbReference>
<evidence type="ECO:0000313" key="2">
    <source>
        <dbReference type="Proteomes" id="UP000371977"/>
    </source>
</evidence>
<sequence>MNGESYFMKSQNRIIHFGGQKLVVSDEIATDYNYHHLAVGDAMTPKLEQFNRILESTFNKSEDIIIFSADFMSYLDQIVLEKLPSYQIFYENLAGVSDDNVRILTLKGAQPVELQDQGRQIFQYIHNYYARKAQGMSLNNSIIDIAERYKSSVVKKGSSEFEITGDFGPEFNQIMQWKQGFIWMGALNIYPEIELESAKIDYFYRVYQQTDTGVKFWDISPELHAKGGLIHDFGVYREPLNFALFIKGSGTVRVGNINVRRALPDDNFLAVGGRRLADKRVGSRELGYYFNAGDLKPPLNVYFAGSRQAETFEGRWMMGGFDAPFILFVDPRLTNGAFYRGDGFEERIIATIEEKLSALNFDKSQLNIGGLSMGAYAALYYGARMQPHAILAGKPLANIGGLTVKSRLTTPYGWDLAMNTVLLLKGKLNEANAQEIDREFWDVFLTADFSATTFAIAHMLNDTDLPFQSIFDHLKANYPMSKLVHKGIEGRHNDDSPGITNWFIKQFYGILMTDFGRDYPAEELNPDEMWEIDNE</sequence>
<proteinExistence type="predicted"/>
<dbReference type="Pfam" id="PF16929">
    <property type="entry name" value="Asp2"/>
    <property type="match status" value="1"/>
</dbReference>
<organism evidence="1 2">
    <name type="scientific">Weissella muntiaci</name>
    <dbReference type="NCBI Taxonomy" id="2508881"/>
    <lineage>
        <taxon>Bacteria</taxon>
        <taxon>Bacillati</taxon>
        <taxon>Bacillota</taxon>
        <taxon>Bacilli</taxon>
        <taxon>Lactobacillales</taxon>
        <taxon>Lactobacillaceae</taxon>
        <taxon>Weissella</taxon>
    </lineage>
</organism>
<dbReference type="NCBIfam" id="TIGR03712">
    <property type="entry name" value="acc_sec_asp2"/>
    <property type="match status" value="1"/>
</dbReference>
<accession>A0A6C2CB24</accession>